<name>A0A2V3DT63_9MICC</name>
<dbReference type="EMBL" id="QHLZ01000003">
    <property type="protein sequence ID" value="PXA66453.1"/>
    <property type="molecule type" value="Genomic_DNA"/>
</dbReference>
<evidence type="ECO:0000313" key="1">
    <source>
        <dbReference type="EMBL" id="PXA66453.1"/>
    </source>
</evidence>
<keyword evidence="2" id="KW-1185">Reference proteome</keyword>
<gene>
    <name evidence="1" type="ORF">CVS29_07200</name>
</gene>
<protein>
    <submittedName>
        <fullName evidence="1">Uncharacterized protein</fullName>
    </submittedName>
</protein>
<accession>A0A2V3DT63</accession>
<reference evidence="1 2" key="1">
    <citation type="submission" date="2018-05" db="EMBL/GenBank/DDBJ databases">
        <title>Genetic diversity of glacier-inhabiting Cryobacterium bacteria in China and description of Cryobacterium mengkeensis sp. nov. and Arthrobacter glacialis sp. nov.</title>
        <authorList>
            <person name="Liu Q."/>
            <person name="Xin Y.-H."/>
        </authorList>
    </citation>
    <scope>NUCLEOTIDE SEQUENCE [LARGE SCALE GENOMIC DNA]</scope>
    <source>
        <strain evidence="1 2">GP3</strain>
    </source>
</reference>
<sequence>MWPFVVGPDLVAGTDLVADADFVASAEPEAHKNGAPTSGTELICGPGDGVCGGRGPVPGTKTWQSPG</sequence>
<dbReference type="Proteomes" id="UP000246303">
    <property type="component" value="Unassembled WGS sequence"/>
</dbReference>
<proteinExistence type="predicted"/>
<evidence type="ECO:0000313" key="2">
    <source>
        <dbReference type="Proteomes" id="UP000246303"/>
    </source>
</evidence>
<dbReference type="AlphaFoldDB" id="A0A2V3DT63"/>
<comment type="caution">
    <text evidence="1">The sequence shown here is derived from an EMBL/GenBank/DDBJ whole genome shotgun (WGS) entry which is preliminary data.</text>
</comment>
<organism evidence="1 2">
    <name type="scientific">Arthrobacter psychrochitiniphilus</name>
    <dbReference type="NCBI Taxonomy" id="291045"/>
    <lineage>
        <taxon>Bacteria</taxon>
        <taxon>Bacillati</taxon>
        <taxon>Actinomycetota</taxon>
        <taxon>Actinomycetes</taxon>
        <taxon>Micrococcales</taxon>
        <taxon>Micrococcaceae</taxon>
        <taxon>Arthrobacter</taxon>
    </lineage>
</organism>